<feature type="coiled-coil region" evidence="1">
    <location>
        <begin position="290"/>
        <end position="317"/>
    </location>
</feature>
<feature type="compositionally biased region" description="Polar residues" evidence="2">
    <location>
        <begin position="98"/>
        <end position="108"/>
    </location>
</feature>
<feature type="non-terminal residue" evidence="3">
    <location>
        <position position="580"/>
    </location>
</feature>
<evidence type="ECO:0000256" key="1">
    <source>
        <dbReference type="SAM" id="Coils"/>
    </source>
</evidence>
<feature type="region of interest" description="Disordered" evidence="2">
    <location>
        <begin position="88"/>
        <end position="125"/>
    </location>
</feature>
<evidence type="ECO:0000256" key="2">
    <source>
        <dbReference type="SAM" id="MobiDB-lite"/>
    </source>
</evidence>
<gene>
    <name evidence="3" type="ORF">OFUS_LOCUS8079</name>
</gene>
<dbReference type="OrthoDB" id="6154320at2759"/>
<feature type="coiled-coil region" evidence="1">
    <location>
        <begin position="344"/>
        <end position="522"/>
    </location>
</feature>
<feature type="compositionally biased region" description="Low complexity" evidence="2">
    <location>
        <begin position="112"/>
        <end position="125"/>
    </location>
</feature>
<sequence length="580" mass="65674">MELTKACEKHYELEQELAFFKIDSKFGSLGQVPPTYDMEDYDGENDLIGESPYIGRARYQKNQYAFKKNLASKGQPIRIQQLAGSSDIGASPSFLRDSPQQADHSTGASYLESSGRQAEGAEGGRAVNRSLSIQSPQTSPIHPDVRETLKQTMDAELADKYRSIERAQEKLAKLQGELEGTQSQLIQATEELQKLSNLSPRRVPLAETDKGELRNTLASKMQMISTLQDNSAQIEEGMLTAQGDIQQNKADVAELRGRMQRTDSQGSLYRVMREEMSDKQHQIDTRTQDYTELQAQLEDMLNHIAQETNDVKSIEKQLREGQVAQNDALRSELEGVVGGLKTYLHNVKQRAANQNEAYKSLQNEKDALEERLHNLEKEMGIMDSEAGGYMKLREKLHNLEVSLHTKDEENQMLKSQLDETLSADANIDRDIKLAQEEIEALRHSLKAAEQKSMADKQVLLNKLENEQKRAAQAVDKLKQVDVGKDMMANRIKEQLEHMQAANTELQSQLQERDNEIQELLNKSTQPQHIQQKLQDMMESIDAGQAPDESIFEEPNEVNEALMEMQRQLVDKIYTSQADVK</sequence>
<dbReference type="AlphaFoldDB" id="A0A8J1Y256"/>
<reference evidence="3" key="1">
    <citation type="submission" date="2022-03" db="EMBL/GenBank/DDBJ databases">
        <authorList>
            <person name="Martin C."/>
        </authorList>
    </citation>
    <scope>NUCLEOTIDE SEQUENCE</scope>
</reference>
<evidence type="ECO:0000313" key="3">
    <source>
        <dbReference type="EMBL" id="CAH1781508.1"/>
    </source>
</evidence>
<proteinExistence type="predicted"/>
<name>A0A8J1Y256_OWEFU</name>
<dbReference type="Proteomes" id="UP000749559">
    <property type="component" value="Unassembled WGS sequence"/>
</dbReference>
<keyword evidence="1" id="KW-0175">Coiled coil</keyword>
<evidence type="ECO:0000313" key="4">
    <source>
        <dbReference type="Proteomes" id="UP000749559"/>
    </source>
</evidence>
<dbReference type="Gene3D" id="1.10.287.1490">
    <property type="match status" value="1"/>
</dbReference>
<organism evidence="3 4">
    <name type="scientific">Owenia fusiformis</name>
    <name type="common">Polychaete worm</name>
    <dbReference type="NCBI Taxonomy" id="6347"/>
    <lineage>
        <taxon>Eukaryota</taxon>
        <taxon>Metazoa</taxon>
        <taxon>Spiralia</taxon>
        <taxon>Lophotrochozoa</taxon>
        <taxon>Annelida</taxon>
        <taxon>Polychaeta</taxon>
        <taxon>Sedentaria</taxon>
        <taxon>Canalipalpata</taxon>
        <taxon>Sabellida</taxon>
        <taxon>Oweniida</taxon>
        <taxon>Oweniidae</taxon>
        <taxon>Owenia</taxon>
    </lineage>
</organism>
<protein>
    <submittedName>
        <fullName evidence="3">Uncharacterized protein</fullName>
    </submittedName>
</protein>
<comment type="caution">
    <text evidence="3">The sequence shown here is derived from an EMBL/GenBank/DDBJ whole genome shotgun (WGS) entry which is preliminary data.</text>
</comment>
<feature type="coiled-coil region" evidence="1">
    <location>
        <begin position="150"/>
        <end position="198"/>
    </location>
</feature>
<accession>A0A8J1Y256</accession>
<dbReference type="EMBL" id="CAIIXF020000004">
    <property type="protein sequence ID" value="CAH1781508.1"/>
    <property type="molecule type" value="Genomic_DNA"/>
</dbReference>
<keyword evidence="4" id="KW-1185">Reference proteome</keyword>